<feature type="compositionally biased region" description="Basic and acidic residues" evidence="2">
    <location>
        <begin position="717"/>
        <end position="726"/>
    </location>
</feature>
<dbReference type="PROSITE" id="PS50234">
    <property type="entry name" value="VWFA"/>
    <property type="match status" value="1"/>
</dbReference>
<dbReference type="PANTHER" id="PTHR22550">
    <property type="entry name" value="SPORE GERMINATION PROTEIN"/>
    <property type="match status" value="1"/>
</dbReference>
<dbReference type="InterPro" id="IPR036465">
    <property type="entry name" value="vWFA_dom_sf"/>
</dbReference>
<evidence type="ECO:0000313" key="6">
    <source>
        <dbReference type="Proteomes" id="UP001296967"/>
    </source>
</evidence>
<dbReference type="AlphaFoldDB" id="A0AAJ0UIY4"/>
<protein>
    <recommendedName>
        <fullName evidence="4">VWFA domain-containing protein</fullName>
    </recommendedName>
</protein>
<dbReference type="Gene3D" id="1.25.40.10">
    <property type="entry name" value="Tetratricopeptide repeat domain"/>
    <property type="match status" value="1"/>
</dbReference>
<dbReference type="InterPro" id="IPR002035">
    <property type="entry name" value="VWF_A"/>
</dbReference>
<sequence length="841" mass="90896">MPESGFHFTQPYWFLGLLVLPLVAFWRWRSAAKAAQSAIHRYADAHLLPYLTGVRTLRRTERWGGFLTWSLLWLLLLTAMAGPRWDYASVRLFHPGDNLLILLDLSRSMDATDTAPSRLARARQEIQDLIIQNRRLRLGLIAFASVPHVISPVTEDSRALLLALPALSSGLAQLQGSRLQAALERAEQLLDALPADSAKAMVLISDGDFDDPGLEAQVRALAERGMPLHVLGVGTPQGAEVPGDDGALVDPSGVPVRTRLDEAQLQALAAAGQGLYQRADYRDADTQAILEVAAQGRLPAAPGSDRTRVWHERFYLPVALLLLLLLARFRGWLGPKRGSGVVPLAALFLLAIPLLAATNPAQAGWFSNAEQEAIAAYEDGAYATAAAAFSDPFRRGAALYRTGRYAEAEAAFAEPQRAAVRTAAQYNLGNARFAQGDYAGAVSAYEQVLSAEPTHDDALHNLALARARLARLEQEAFAEEQQPEPSDASSEQSQPQEASEQEPSGEQQEEQPQDEQSPQEQGDEQQDEQQQGQQQGQQSSEAGEQQGEAQDQNQTQAEDEEDAASEAGSRSDGERDGDEPRDPQEDAKGDKDAETAEAAESSGADGTGDDGRDSEKNTEGESSEDGEDRKAGEARDGRQSGPSEQGQETQDQAGERDSTDEQANATESQEQPEPSNAGGDDEERTDRDKQGVDQDQQQRPDGSGEDRTELGPDDESDAAKPERDGTDASAADNAPGDTEDLGDTGPAGDPDLGAADQAAKAIDRFDQQGAQPWQTADPEQGLSDRPSLDGEAAIGAGGSIMEQRLQQVEGDPTHLMRNRFRLEEARHLRERGGRLQEPRPW</sequence>
<dbReference type="Gene3D" id="3.40.50.410">
    <property type="entry name" value="von Willebrand factor, type A domain"/>
    <property type="match status" value="1"/>
</dbReference>
<keyword evidence="3" id="KW-1133">Transmembrane helix</keyword>
<dbReference type="RefSeq" id="WP_201246223.1">
    <property type="nucleotide sequence ID" value="NZ_NHSF01000063.1"/>
</dbReference>
<dbReference type="EMBL" id="NHSF01000063">
    <property type="protein sequence ID" value="MBK5931387.1"/>
    <property type="molecule type" value="Genomic_DNA"/>
</dbReference>
<name>A0AAJ0UIY4_HALSE</name>
<dbReference type="InterPro" id="IPR011990">
    <property type="entry name" value="TPR-like_helical_dom_sf"/>
</dbReference>
<dbReference type="SMART" id="SM00028">
    <property type="entry name" value="TPR"/>
    <property type="match status" value="1"/>
</dbReference>
<feature type="compositionally biased region" description="Low complexity" evidence="2">
    <location>
        <begin position="483"/>
        <end position="506"/>
    </location>
</feature>
<evidence type="ECO:0000313" key="5">
    <source>
        <dbReference type="EMBL" id="MBK5931387.1"/>
    </source>
</evidence>
<keyword evidence="1" id="KW-0802">TPR repeat</keyword>
<accession>A0AAJ0UIY4</accession>
<comment type="caution">
    <text evidence="5">The sequence shown here is derived from an EMBL/GenBank/DDBJ whole genome shotgun (WGS) entry which is preliminary data.</text>
</comment>
<feature type="compositionally biased region" description="Polar residues" evidence="2">
    <location>
        <begin position="661"/>
        <end position="674"/>
    </location>
</feature>
<keyword evidence="3" id="KW-0812">Transmembrane</keyword>
<dbReference type="InterPro" id="IPR050768">
    <property type="entry name" value="UPF0353/GerABKA_families"/>
</dbReference>
<keyword evidence="6" id="KW-1185">Reference proteome</keyword>
<dbReference type="InterPro" id="IPR019734">
    <property type="entry name" value="TPR_rpt"/>
</dbReference>
<dbReference type="PROSITE" id="PS50005">
    <property type="entry name" value="TPR"/>
    <property type="match status" value="1"/>
</dbReference>
<feature type="compositionally biased region" description="Basic and acidic residues" evidence="2">
    <location>
        <begin position="627"/>
        <end position="638"/>
    </location>
</feature>
<dbReference type="Pfam" id="PF13519">
    <property type="entry name" value="VWA_2"/>
    <property type="match status" value="1"/>
</dbReference>
<feature type="repeat" description="TPR" evidence="1">
    <location>
        <begin position="422"/>
        <end position="455"/>
    </location>
</feature>
<dbReference type="Proteomes" id="UP001296967">
    <property type="component" value="Unassembled WGS sequence"/>
</dbReference>
<dbReference type="SUPFAM" id="SSF53300">
    <property type="entry name" value="vWA-like"/>
    <property type="match status" value="1"/>
</dbReference>
<keyword evidence="3" id="KW-0472">Membrane</keyword>
<feature type="transmembrane region" description="Helical" evidence="3">
    <location>
        <begin position="63"/>
        <end position="82"/>
    </location>
</feature>
<feature type="compositionally biased region" description="Polar residues" evidence="2">
    <location>
        <begin position="640"/>
        <end position="652"/>
    </location>
</feature>
<feature type="compositionally biased region" description="Low complexity" evidence="2">
    <location>
        <begin position="528"/>
        <end position="556"/>
    </location>
</feature>
<dbReference type="CDD" id="cd00198">
    <property type="entry name" value="vWFA"/>
    <property type="match status" value="1"/>
</dbReference>
<dbReference type="SMART" id="SM00327">
    <property type="entry name" value="VWA"/>
    <property type="match status" value="1"/>
</dbReference>
<feature type="compositionally biased region" description="Basic and acidic residues" evidence="2">
    <location>
        <begin position="684"/>
        <end position="710"/>
    </location>
</feature>
<evidence type="ECO:0000259" key="4">
    <source>
        <dbReference type="PROSITE" id="PS50234"/>
    </source>
</evidence>
<reference evidence="5" key="2">
    <citation type="journal article" date="2020" name="Microorganisms">
        <title>Osmotic Adaptation and Compatible Solute Biosynthesis of Phototrophic Bacteria as Revealed from Genome Analyses.</title>
        <authorList>
            <person name="Imhoff J.F."/>
            <person name="Rahn T."/>
            <person name="Kunzel S."/>
            <person name="Keller A."/>
            <person name="Neulinger S.C."/>
        </authorList>
    </citation>
    <scope>NUCLEOTIDE SEQUENCE</scope>
    <source>
        <strain evidence="5">DSM 4395</strain>
    </source>
</reference>
<reference evidence="5" key="1">
    <citation type="submission" date="2017-05" db="EMBL/GenBank/DDBJ databases">
        <authorList>
            <person name="Imhoff J.F."/>
            <person name="Rahn T."/>
            <person name="Kuenzel S."/>
            <person name="Neulinger S.C."/>
        </authorList>
    </citation>
    <scope>NUCLEOTIDE SEQUENCE</scope>
    <source>
        <strain evidence="5">DSM 4395</strain>
    </source>
</reference>
<feature type="domain" description="VWFA" evidence="4">
    <location>
        <begin position="98"/>
        <end position="298"/>
    </location>
</feature>
<dbReference type="PANTHER" id="PTHR22550:SF14">
    <property type="entry name" value="VWFA DOMAIN-CONTAINING PROTEIN"/>
    <property type="match status" value="1"/>
</dbReference>
<gene>
    <name evidence="5" type="ORF">CCR82_12880</name>
</gene>
<evidence type="ECO:0000256" key="1">
    <source>
        <dbReference type="PROSITE-ProRule" id="PRU00339"/>
    </source>
</evidence>
<proteinExistence type="predicted"/>
<feature type="compositionally biased region" description="Basic and acidic residues" evidence="2">
    <location>
        <begin position="609"/>
        <end position="619"/>
    </location>
</feature>
<feature type="region of interest" description="Disordered" evidence="2">
    <location>
        <begin position="476"/>
        <end position="802"/>
    </location>
</feature>
<evidence type="ECO:0000256" key="2">
    <source>
        <dbReference type="SAM" id="MobiDB-lite"/>
    </source>
</evidence>
<organism evidence="5 6">
    <name type="scientific">Halochromatium salexigens</name>
    <name type="common">Chromatium salexigens</name>
    <dbReference type="NCBI Taxonomy" id="49447"/>
    <lineage>
        <taxon>Bacteria</taxon>
        <taxon>Pseudomonadati</taxon>
        <taxon>Pseudomonadota</taxon>
        <taxon>Gammaproteobacteria</taxon>
        <taxon>Chromatiales</taxon>
        <taxon>Chromatiaceae</taxon>
        <taxon>Halochromatium</taxon>
    </lineage>
</organism>
<dbReference type="SUPFAM" id="SSF48452">
    <property type="entry name" value="TPR-like"/>
    <property type="match status" value="1"/>
</dbReference>
<feature type="compositionally biased region" description="Basic and acidic residues" evidence="2">
    <location>
        <begin position="569"/>
        <end position="594"/>
    </location>
</feature>
<feature type="transmembrane region" description="Helical" evidence="3">
    <location>
        <begin position="12"/>
        <end position="28"/>
    </location>
</feature>
<evidence type="ECO:0000256" key="3">
    <source>
        <dbReference type="SAM" id="Phobius"/>
    </source>
</evidence>